<dbReference type="AlphaFoldDB" id="A0A1H6L7V5"/>
<accession>A0A1H6L7V5</accession>
<protein>
    <submittedName>
        <fullName evidence="3">Carbonic anhydrase</fullName>
    </submittedName>
</protein>
<dbReference type="GO" id="GO:0004089">
    <property type="term" value="F:carbonate dehydratase activity"/>
    <property type="evidence" value="ECO:0007669"/>
    <property type="project" value="InterPro"/>
</dbReference>
<dbReference type="Gene3D" id="3.40.1050.10">
    <property type="entry name" value="Carbonic anhydrase"/>
    <property type="match status" value="1"/>
</dbReference>
<dbReference type="CDD" id="cd03378">
    <property type="entry name" value="beta_CA_cladeC"/>
    <property type="match status" value="1"/>
</dbReference>
<feature type="binding site" evidence="2">
    <location>
        <position position="60"/>
    </location>
    <ligand>
        <name>Zn(2+)</name>
        <dbReference type="ChEBI" id="CHEBI:29105"/>
    </ligand>
</feature>
<name>A0A1H6L7V5_9FLAO</name>
<feature type="binding site" evidence="2">
    <location>
        <position position="111"/>
    </location>
    <ligand>
        <name>Zn(2+)</name>
        <dbReference type="ChEBI" id="CHEBI:29105"/>
    </ligand>
</feature>
<comment type="cofactor">
    <cofactor evidence="2">
        <name>Zn(2+)</name>
        <dbReference type="ChEBI" id="CHEBI:29105"/>
    </cofactor>
    <text evidence="2">Binds 1 zinc ion per subunit.</text>
</comment>
<dbReference type="PANTHER" id="PTHR11002:SF79">
    <property type="entry name" value="CARBONIC ANHYDRASE 2"/>
    <property type="match status" value="1"/>
</dbReference>
<keyword evidence="2" id="KW-0862">Zinc</keyword>
<proteinExistence type="inferred from homology"/>
<dbReference type="InterPro" id="IPR001765">
    <property type="entry name" value="Carbonic_anhydrase"/>
</dbReference>
<dbReference type="SMART" id="SM00947">
    <property type="entry name" value="Pro_CA"/>
    <property type="match status" value="1"/>
</dbReference>
<feature type="binding site" evidence="2">
    <location>
        <position position="114"/>
    </location>
    <ligand>
        <name>Zn(2+)</name>
        <dbReference type="ChEBI" id="CHEBI:29105"/>
    </ligand>
</feature>
<evidence type="ECO:0000313" key="3">
    <source>
        <dbReference type="EMBL" id="SEH82054.1"/>
    </source>
</evidence>
<dbReference type="InterPro" id="IPR036874">
    <property type="entry name" value="Carbonic_anhydrase_sf"/>
</dbReference>
<dbReference type="SUPFAM" id="SSF53056">
    <property type="entry name" value="beta-carbonic anhydrase, cab"/>
    <property type="match status" value="1"/>
</dbReference>
<reference evidence="4" key="1">
    <citation type="submission" date="2016-10" db="EMBL/GenBank/DDBJ databases">
        <authorList>
            <person name="Varghese N."/>
            <person name="Submissions S."/>
        </authorList>
    </citation>
    <scope>NUCLEOTIDE SEQUENCE [LARGE SCALE GENOMIC DNA]</scope>
    <source>
        <strain evidence="4">CGMCC 1.10825</strain>
    </source>
</reference>
<dbReference type="Proteomes" id="UP000199634">
    <property type="component" value="Unassembled WGS sequence"/>
</dbReference>
<organism evidence="3 4">
    <name type="scientific">Paenimyroides marinum</name>
    <dbReference type="NCBI Taxonomy" id="1159016"/>
    <lineage>
        <taxon>Bacteria</taxon>
        <taxon>Pseudomonadati</taxon>
        <taxon>Bacteroidota</taxon>
        <taxon>Flavobacteriia</taxon>
        <taxon>Flavobacteriales</taxon>
        <taxon>Flavobacteriaceae</taxon>
        <taxon>Paenimyroides</taxon>
    </lineage>
</organism>
<feature type="binding site" evidence="2">
    <location>
        <position position="58"/>
    </location>
    <ligand>
        <name>Zn(2+)</name>
        <dbReference type="ChEBI" id="CHEBI:29105"/>
    </ligand>
</feature>
<dbReference type="Pfam" id="PF00484">
    <property type="entry name" value="Pro_CA"/>
    <property type="match status" value="1"/>
</dbReference>
<dbReference type="OrthoDB" id="9797527at2"/>
<keyword evidence="4" id="KW-1185">Reference proteome</keyword>
<sequence length="212" mass="23296">MKVHTAETLATMTPTKAIQFLKEGNERFLNNLKFNRNLLNQVNETKDGQFPFAIILSCMDSRTSSELIFDQGIGDIFSLRVAGNILTDDMIGSMEYACKHVGTKLILVLGHSKCGAATGACKGGAPGKLGDVLKKFDISIKEVKEELPNTDQTSSEFIEAVTHHNVIHTMDAILEQSDVLKELFDKGEIGIAGAYYNVDNGTVEFLKEELHD</sequence>
<dbReference type="STRING" id="1159016.SAMN02927937_01608"/>
<evidence type="ECO:0000256" key="1">
    <source>
        <dbReference type="ARBA" id="ARBA00006217"/>
    </source>
</evidence>
<dbReference type="GO" id="GO:0008270">
    <property type="term" value="F:zinc ion binding"/>
    <property type="evidence" value="ECO:0007669"/>
    <property type="project" value="InterPro"/>
</dbReference>
<dbReference type="EMBL" id="FNXE01000020">
    <property type="protein sequence ID" value="SEH82054.1"/>
    <property type="molecule type" value="Genomic_DNA"/>
</dbReference>
<keyword evidence="2" id="KW-0479">Metal-binding</keyword>
<evidence type="ECO:0000313" key="4">
    <source>
        <dbReference type="Proteomes" id="UP000199634"/>
    </source>
</evidence>
<gene>
    <name evidence="3" type="ORF">SAMN02927937_01608</name>
</gene>
<evidence type="ECO:0000256" key="2">
    <source>
        <dbReference type="PIRSR" id="PIRSR601765-1"/>
    </source>
</evidence>
<comment type="similarity">
    <text evidence="1">Belongs to the beta-class carbonic anhydrase family.</text>
</comment>
<dbReference type="PANTHER" id="PTHR11002">
    <property type="entry name" value="CARBONIC ANHYDRASE"/>
    <property type="match status" value="1"/>
</dbReference>
<dbReference type="RefSeq" id="WP_091098755.1">
    <property type="nucleotide sequence ID" value="NZ_FNXE01000020.1"/>
</dbReference>